<proteinExistence type="predicted"/>
<feature type="non-terminal residue" evidence="2">
    <location>
        <position position="1"/>
    </location>
</feature>
<feature type="non-terminal residue" evidence="2">
    <location>
        <position position="336"/>
    </location>
</feature>
<evidence type="ECO:0000256" key="1">
    <source>
        <dbReference type="SAM" id="MobiDB-lite"/>
    </source>
</evidence>
<comment type="caution">
    <text evidence="2">The sequence shown here is derived from an EMBL/GenBank/DDBJ whole genome shotgun (WGS) entry which is preliminary data.</text>
</comment>
<keyword evidence="3" id="KW-1185">Reference proteome</keyword>
<name>A0ABN9WMW5_9DINO</name>
<dbReference type="EMBL" id="CAUYUJ010019000">
    <property type="protein sequence ID" value="CAK0887925.1"/>
    <property type="molecule type" value="Genomic_DNA"/>
</dbReference>
<protein>
    <submittedName>
        <fullName evidence="2">Uncharacterized protein</fullName>
    </submittedName>
</protein>
<dbReference type="Proteomes" id="UP001189429">
    <property type="component" value="Unassembled WGS sequence"/>
</dbReference>
<feature type="region of interest" description="Disordered" evidence="1">
    <location>
        <begin position="291"/>
        <end position="336"/>
    </location>
</feature>
<feature type="region of interest" description="Disordered" evidence="1">
    <location>
        <begin position="229"/>
        <end position="258"/>
    </location>
</feature>
<sequence length="336" mass="35342">PGPSSLWWRQPPVVVLVPIPGPQNRFRSDPIARCGVDLTLPLPPPAWGAHLPGRGGLGPLARPSLRGGALRARGRPGPVDDVPEQRRDVGAPVRADAWRGGGGAAAGEGALERWSGKSRWTGQPWGVPRSDNDQDHLNEFLATSLAFRGQAEVPGEAPAPGRCDPSRPWLAPFAATLDADAAVGLVPAAGAPLGSFCTLPMAFNFCATAPCLRSFRGLMQVIKALPRRVRGPPCGDARPARRRPRPAPLPRRGRAALAGGAAEAMAAVPPGDEVAHGRRVVGCIRGRVPGGAGARGLQHRVRRRRSQRAGGSGRPGHSCVWPTSSSSIDRRRGRGR</sequence>
<evidence type="ECO:0000313" key="2">
    <source>
        <dbReference type="EMBL" id="CAK0887925.1"/>
    </source>
</evidence>
<feature type="compositionally biased region" description="Basic residues" evidence="1">
    <location>
        <begin position="297"/>
        <end position="307"/>
    </location>
</feature>
<gene>
    <name evidence="2" type="ORF">PCOR1329_LOCUS68833</name>
</gene>
<organism evidence="2 3">
    <name type="scientific">Prorocentrum cordatum</name>
    <dbReference type="NCBI Taxonomy" id="2364126"/>
    <lineage>
        <taxon>Eukaryota</taxon>
        <taxon>Sar</taxon>
        <taxon>Alveolata</taxon>
        <taxon>Dinophyceae</taxon>
        <taxon>Prorocentrales</taxon>
        <taxon>Prorocentraceae</taxon>
        <taxon>Prorocentrum</taxon>
    </lineage>
</organism>
<evidence type="ECO:0000313" key="3">
    <source>
        <dbReference type="Proteomes" id="UP001189429"/>
    </source>
</evidence>
<reference evidence="2" key="1">
    <citation type="submission" date="2023-10" db="EMBL/GenBank/DDBJ databases">
        <authorList>
            <person name="Chen Y."/>
            <person name="Shah S."/>
            <person name="Dougan E. K."/>
            <person name="Thang M."/>
            <person name="Chan C."/>
        </authorList>
    </citation>
    <scope>NUCLEOTIDE SEQUENCE [LARGE SCALE GENOMIC DNA]</scope>
</reference>
<accession>A0ABN9WMW5</accession>